<sequence>MALKATIYKAELQVSDLDRHHYETYALTVAKHPSETAERMMIRLMAFALYADEGLAFTRGLSTDSEPELWKMSPQGDIDLWVELGQPDEKRIRKACAKAGEVVIVGYGEHKTEPWWQKNREALSRCNNLTVIHLPMPQETDFEAMVRRTMPLQATIDDGTLWFTAGEATLHVQPTVLKPPA</sequence>
<gene>
    <name evidence="1" type="ORF">MSL71_45280</name>
</gene>
<dbReference type="Gene3D" id="3.10.640.10">
    <property type="entry name" value="Restriction endonuclease-like alpha-beta roll domain"/>
    <property type="match status" value="1"/>
</dbReference>
<dbReference type="PANTHER" id="PTHR38784">
    <property type="entry name" value="SUCROSE PHOSPHORYLASE"/>
    <property type="match status" value="1"/>
</dbReference>
<dbReference type="InterPro" id="IPR038590">
    <property type="entry name" value="YaeQ_sf"/>
</dbReference>
<dbReference type="Proteomes" id="UP000507962">
    <property type="component" value="Unassembled WGS sequence"/>
</dbReference>
<dbReference type="PANTHER" id="PTHR38784:SF1">
    <property type="entry name" value="SUCROSE PHOSPHORYLASE"/>
    <property type="match status" value="1"/>
</dbReference>
<reference evidence="1 2" key="1">
    <citation type="submission" date="2019-03" db="EMBL/GenBank/DDBJ databases">
        <authorList>
            <person name="Nijsse B."/>
        </authorList>
    </citation>
    <scope>NUCLEOTIDE SEQUENCE [LARGE SCALE GENOMIC DNA]</scope>
    <source>
        <strain evidence="1">Desulfoluna butyratoxydans MSL71</strain>
    </source>
</reference>
<dbReference type="EMBL" id="CAADHO010000011">
    <property type="protein sequence ID" value="VFQ46852.1"/>
    <property type="molecule type" value="Genomic_DNA"/>
</dbReference>
<proteinExistence type="predicted"/>
<dbReference type="SUPFAM" id="SSF52980">
    <property type="entry name" value="Restriction endonuclease-like"/>
    <property type="match status" value="1"/>
</dbReference>
<evidence type="ECO:0000313" key="2">
    <source>
        <dbReference type="Proteomes" id="UP000507962"/>
    </source>
</evidence>
<dbReference type="AlphaFoldDB" id="A0A4U8YXQ4"/>
<keyword evidence="2" id="KW-1185">Reference proteome</keyword>
<dbReference type="Pfam" id="PF07152">
    <property type="entry name" value="YaeQ"/>
    <property type="match status" value="1"/>
</dbReference>
<dbReference type="RefSeq" id="WP_180145407.1">
    <property type="nucleotide sequence ID" value="NZ_CAADHO010000011.1"/>
</dbReference>
<dbReference type="SMART" id="SM01322">
    <property type="entry name" value="YaeQ"/>
    <property type="match status" value="1"/>
</dbReference>
<organism evidence="1 2">
    <name type="scientific">Desulfoluna butyratoxydans</name>
    <dbReference type="NCBI Taxonomy" id="231438"/>
    <lineage>
        <taxon>Bacteria</taxon>
        <taxon>Pseudomonadati</taxon>
        <taxon>Thermodesulfobacteriota</taxon>
        <taxon>Desulfobacteria</taxon>
        <taxon>Desulfobacterales</taxon>
        <taxon>Desulfolunaceae</taxon>
        <taxon>Desulfoluna</taxon>
    </lineage>
</organism>
<dbReference type="CDD" id="cd22368">
    <property type="entry name" value="YaeQ-like"/>
    <property type="match status" value="1"/>
</dbReference>
<name>A0A4U8YXQ4_9BACT</name>
<accession>A0A4U8YXQ4</accession>
<dbReference type="InterPro" id="IPR009822">
    <property type="entry name" value="YaeQ"/>
</dbReference>
<dbReference type="PIRSF" id="PIRSF011484">
    <property type="entry name" value="YaeQ"/>
    <property type="match status" value="1"/>
</dbReference>
<dbReference type="InterPro" id="IPR011335">
    <property type="entry name" value="Restrct_endonuc-II-like"/>
</dbReference>
<evidence type="ECO:0000313" key="1">
    <source>
        <dbReference type="EMBL" id="VFQ46852.1"/>
    </source>
</evidence>
<protein>
    <submittedName>
        <fullName evidence="1">Yaeq</fullName>
    </submittedName>
</protein>